<dbReference type="InterPro" id="IPR011009">
    <property type="entry name" value="Kinase-like_dom_sf"/>
</dbReference>
<dbReference type="Gene3D" id="3.90.1200.10">
    <property type="match status" value="1"/>
</dbReference>
<dbReference type="Pfam" id="PF01636">
    <property type="entry name" value="APH"/>
    <property type="match status" value="1"/>
</dbReference>
<organism evidence="2 3">
    <name type="scientific">Erysipelothrix rhusiopathiae ATCC 19414</name>
    <dbReference type="NCBI Taxonomy" id="525280"/>
    <lineage>
        <taxon>Bacteria</taxon>
        <taxon>Bacillati</taxon>
        <taxon>Bacillota</taxon>
        <taxon>Erysipelotrichia</taxon>
        <taxon>Erysipelotrichales</taxon>
        <taxon>Erysipelotrichaceae</taxon>
        <taxon>Erysipelothrix</taxon>
    </lineage>
</organism>
<dbReference type="GO" id="GO:0004305">
    <property type="term" value="F:ethanolamine kinase activity"/>
    <property type="evidence" value="ECO:0007669"/>
    <property type="project" value="TreeGrafter"/>
</dbReference>
<dbReference type="PANTHER" id="PTHR22603:SF66">
    <property type="entry name" value="ETHANOLAMINE KINASE"/>
    <property type="match status" value="1"/>
</dbReference>
<dbReference type="RefSeq" id="WP_003773189.1">
    <property type="nucleotide sequence ID" value="NZ_ACLK02000001.1"/>
</dbReference>
<name>E7FU22_ERYRH</name>
<dbReference type="PANTHER" id="PTHR22603">
    <property type="entry name" value="CHOLINE/ETHANOALAMINE KINASE"/>
    <property type="match status" value="1"/>
</dbReference>
<gene>
    <name evidence="2" type="ORF">HMPREF0357_10128</name>
</gene>
<dbReference type="Proteomes" id="UP000003028">
    <property type="component" value="Unassembled WGS sequence"/>
</dbReference>
<feature type="domain" description="Aminoglycoside phosphotransferase" evidence="1">
    <location>
        <begin position="18"/>
        <end position="217"/>
    </location>
</feature>
<keyword evidence="3" id="KW-1185">Reference proteome</keyword>
<dbReference type="STRING" id="1648.A2I91_06780"/>
<comment type="caution">
    <text evidence="2">The sequence shown here is derived from an EMBL/GenBank/DDBJ whole genome shotgun (WGS) entry which is preliminary data.</text>
</comment>
<evidence type="ECO:0000313" key="2">
    <source>
        <dbReference type="EMBL" id="EFY09333.1"/>
    </source>
</evidence>
<dbReference type="GO" id="GO:0005737">
    <property type="term" value="C:cytoplasm"/>
    <property type="evidence" value="ECO:0007669"/>
    <property type="project" value="TreeGrafter"/>
</dbReference>
<proteinExistence type="predicted"/>
<dbReference type="Gene3D" id="3.30.200.20">
    <property type="entry name" value="Phosphorylase Kinase, domain 1"/>
    <property type="match status" value="1"/>
</dbReference>
<dbReference type="CDD" id="cd05151">
    <property type="entry name" value="ChoK-like"/>
    <property type="match status" value="1"/>
</dbReference>
<accession>E7FU22</accession>
<evidence type="ECO:0000313" key="3">
    <source>
        <dbReference type="Proteomes" id="UP000003028"/>
    </source>
</evidence>
<reference evidence="2" key="1">
    <citation type="submission" date="2011-01" db="EMBL/GenBank/DDBJ databases">
        <authorList>
            <person name="Muzny D."/>
            <person name="Qin X."/>
            <person name="Buhay C."/>
            <person name="Dugan-Rocha S."/>
            <person name="Ding Y."/>
            <person name="Chen G."/>
            <person name="Hawes A."/>
            <person name="Holder M."/>
            <person name="Jhangiani S."/>
            <person name="Johnson A."/>
            <person name="Khan Z."/>
            <person name="Li Z."/>
            <person name="Liu W."/>
            <person name="Liu X."/>
            <person name="Perez L."/>
            <person name="Shen H."/>
            <person name="Wang Q."/>
            <person name="Watt J."/>
            <person name="Xi L."/>
            <person name="Xin Y."/>
            <person name="Zhou J."/>
            <person name="Deng J."/>
            <person name="Jiang H."/>
            <person name="Liu Y."/>
            <person name="Qu J."/>
            <person name="Song X.-Z."/>
            <person name="Zhang L."/>
            <person name="Villasana D."/>
            <person name="Johnson A."/>
            <person name="Liu J."/>
            <person name="Liyanage D."/>
            <person name="Lorensuhewa L."/>
            <person name="Robinson T."/>
            <person name="Song A."/>
            <person name="Song B.-B."/>
            <person name="Dinh H."/>
            <person name="Thornton R."/>
            <person name="Coyle M."/>
            <person name="Francisco L."/>
            <person name="Jackson L."/>
            <person name="Javaid M."/>
            <person name="Korchina V."/>
            <person name="Kovar C."/>
            <person name="Mata R."/>
            <person name="Mathew T."/>
            <person name="Ngo R."/>
            <person name="Nguyen L."/>
            <person name="Nguyen N."/>
            <person name="Okwuonu G."/>
            <person name="Ongeri F."/>
            <person name="Pham C."/>
            <person name="Simmons D."/>
            <person name="Wilczek-Boney K."/>
            <person name="Hale W."/>
            <person name="Jakkamsetti A."/>
            <person name="Pham P."/>
            <person name="Ruth R."/>
            <person name="San Lucas F."/>
            <person name="Warren J."/>
            <person name="Zhang J."/>
            <person name="Zhao Z."/>
            <person name="Zhou C."/>
            <person name="Zhu D."/>
            <person name="Lee S."/>
            <person name="Bess C."/>
            <person name="Blankenburg K."/>
            <person name="Forbes L."/>
            <person name="Fu Q."/>
            <person name="Gubbala S."/>
            <person name="Hirani K."/>
            <person name="Jayaseelan J.C."/>
            <person name="Lara F."/>
            <person name="Munidasa M."/>
            <person name="Palculict T."/>
            <person name="Patil S."/>
            <person name="Pu L.-L."/>
            <person name="Saada N."/>
            <person name="Tang L."/>
            <person name="Weissenberger G."/>
            <person name="Zhu Y."/>
            <person name="Hemphill L."/>
            <person name="Shang Y."/>
            <person name="Youmans B."/>
            <person name="Ayvaz T."/>
            <person name="Ross M."/>
            <person name="Santibanez J."/>
            <person name="Aqrawi P."/>
            <person name="Gross S."/>
            <person name="Joshi V."/>
            <person name="Fowler G."/>
            <person name="Nazareth L."/>
            <person name="Reid J."/>
            <person name="Worley K."/>
            <person name="Petrosino J."/>
            <person name="Highlander S."/>
            <person name="Gibbs R."/>
        </authorList>
    </citation>
    <scope>NUCLEOTIDE SEQUENCE [LARGE SCALE GENOMIC DNA]</scope>
    <source>
        <strain evidence="2">ATCC 19414</strain>
    </source>
</reference>
<dbReference type="GO" id="GO:0006646">
    <property type="term" value="P:phosphatidylethanolamine biosynthetic process"/>
    <property type="evidence" value="ECO:0007669"/>
    <property type="project" value="TreeGrafter"/>
</dbReference>
<dbReference type="AlphaFoldDB" id="E7FU22"/>
<dbReference type="OrthoDB" id="9803871at2"/>
<sequence>MKIQKTIRDILNEAALHIKHIDTGLTNDNYYVKTEHYDVVLRMPKPENLGLFDYEHEGHVLNLLNDSNLEPHLWYFDPTTGIKCANYVADASTFSIEYLNRAAKLMRSFHNLKLNSGKVFSIKEHFEMYRNRINNPCYDLNFVMEIMNEADAYSHDNPILCHNDLVPGNFLFTDKHDYLIDFEYAMDNDPCSDVMSFITENDITDINLRNQFYHAYFGSLPDPTLQHKLDVFEMAHNALWCAWGLMMLESHQQDIYQEIADLKYLRLCEAYRKETPTKQ</sequence>
<dbReference type="EMBL" id="ACLK02000001">
    <property type="protein sequence ID" value="EFY09333.1"/>
    <property type="molecule type" value="Genomic_DNA"/>
</dbReference>
<protein>
    <submittedName>
        <fullName evidence="2">Phosphotransferase enzyme family</fullName>
    </submittedName>
</protein>
<dbReference type="SUPFAM" id="SSF56112">
    <property type="entry name" value="Protein kinase-like (PK-like)"/>
    <property type="match status" value="1"/>
</dbReference>
<dbReference type="InterPro" id="IPR002575">
    <property type="entry name" value="Aminoglycoside_PTrfase"/>
</dbReference>
<evidence type="ECO:0000259" key="1">
    <source>
        <dbReference type="Pfam" id="PF01636"/>
    </source>
</evidence>